<dbReference type="Proteomes" id="UP000183982">
    <property type="component" value="Unassembled WGS sequence"/>
</dbReference>
<reference evidence="4" key="1">
    <citation type="submission" date="2016-11" db="EMBL/GenBank/DDBJ databases">
        <authorList>
            <person name="Varghese N."/>
            <person name="Submissions S."/>
        </authorList>
    </citation>
    <scope>NUCLEOTIDE SEQUENCE [LARGE SCALE GENOMIC DNA]</scope>
    <source>
        <strain evidence="4">DSM 100564</strain>
    </source>
</reference>
<dbReference type="InterPro" id="IPR015378">
    <property type="entry name" value="Transposase-like_Mu_C"/>
</dbReference>
<feature type="domain" description="Integrase catalytic" evidence="2">
    <location>
        <begin position="300"/>
        <end position="520"/>
    </location>
</feature>
<gene>
    <name evidence="3" type="ORF">SAMN05444000_1323</name>
</gene>
<organism evidence="3 4">
    <name type="scientific">Shimia gijangensis</name>
    <dbReference type="NCBI Taxonomy" id="1470563"/>
    <lineage>
        <taxon>Bacteria</taxon>
        <taxon>Pseudomonadati</taxon>
        <taxon>Pseudomonadota</taxon>
        <taxon>Alphaproteobacteria</taxon>
        <taxon>Rhodobacterales</taxon>
        <taxon>Roseobacteraceae</taxon>
    </lineage>
</organism>
<dbReference type="AlphaFoldDB" id="A0A1M6SSY4"/>
<evidence type="ECO:0000313" key="3">
    <source>
        <dbReference type="EMBL" id="SHK47766.1"/>
    </source>
</evidence>
<dbReference type="PANTHER" id="PTHR35004">
    <property type="entry name" value="TRANSPOSASE RV3428C-RELATED"/>
    <property type="match status" value="1"/>
</dbReference>
<dbReference type="InterPro" id="IPR001584">
    <property type="entry name" value="Integrase_cat-core"/>
</dbReference>
<name>A0A1M6SSY4_9RHOB</name>
<evidence type="ECO:0000313" key="4">
    <source>
        <dbReference type="Proteomes" id="UP000183982"/>
    </source>
</evidence>
<dbReference type="InterPro" id="IPR036397">
    <property type="entry name" value="RNaseH_sf"/>
</dbReference>
<protein>
    <submittedName>
        <fullName evidence="3">Putative transposase</fullName>
    </submittedName>
</protein>
<dbReference type="InterPro" id="IPR012337">
    <property type="entry name" value="RNaseH-like_sf"/>
</dbReference>
<dbReference type="RefSeq" id="WP_073256573.1">
    <property type="nucleotide sequence ID" value="NZ_FQZQ01000032.1"/>
</dbReference>
<dbReference type="Gene3D" id="3.30.420.10">
    <property type="entry name" value="Ribonuclease H-like superfamily/Ribonuclease H"/>
    <property type="match status" value="1"/>
</dbReference>
<keyword evidence="4" id="KW-1185">Reference proteome</keyword>
<accession>A0A1M6SSY4</accession>
<dbReference type="STRING" id="1470563.SAMN05444000_1323"/>
<dbReference type="GO" id="GO:0015074">
    <property type="term" value="P:DNA integration"/>
    <property type="evidence" value="ECO:0007669"/>
    <property type="project" value="InterPro"/>
</dbReference>
<proteinExistence type="predicted"/>
<dbReference type="EMBL" id="FQZQ01000032">
    <property type="protein sequence ID" value="SHK47766.1"/>
    <property type="molecule type" value="Genomic_DNA"/>
</dbReference>
<dbReference type="Pfam" id="PF09299">
    <property type="entry name" value="Mu-transpos_C"/>
    <property type="match status" value="1"/>
</dbReference>
<dbReference type="GO" id="GO:0003676">
    <property type="term" value="F:nucleic acid binding"/>
    <property type="evidence" value="ECO:0007669"/>
    <property type="project" value="InterPro"/>
</dbReference>
<dbReference type="PANTHER" id="PTHR35004:SF6">
    <property type="entry name" value="TRANSPOSASE"/>
    <property type="match status" value="1"/>
</dbReference>
<dbReference type="SUPFAM" id="SSF53098">
    <property type="entry name" value="Ribonuclease H-like"/>
    <property type="match status" value="1"/>
</dbReference>
<evidence type="ECO:0000259" key="2">
    <source>
        <dbReference type="PROSITE" id="PS50994"/>
    </source>
</evidence>
<sequence>MNDHTDFLKPHFHIGSKDHIVIDGTKYKFVSKKHRSYVLQNDNGLCETFDWGRLGKLSAAGKIEHFPNHWSAAQAKKRASVDVLGLYELKPSQLRSIKTRQAFVETIEQMVREEELRVNDDSLAKNKYEIAARASELYRDLQLGEKELFQQADKRVNRKRAENGGSKEVILRMPHPRTLRRWCKQFESDGLIGLADANWKKGNRNNSFSPSENVLLNKTIRDSYLGELKSTKAGTYDDVKEAFSDANKLRAADGETLLRVPSRETVRTRINQLDAFEVVLCREGMAAAQKRFTPVNAGLEVSRPLERVEMDEWCIDLISIFKETGFFSTFSEEELVALGIDGKKHRWWVSAAIDCRTKCVLGLNLVNDPSHFSSVHTLDMVTSDKEPWADAVGSMTVWHMYGTPETVVTDNGSAYCSEAFSEACADLSITHLRTIAGLPMMRGTVERFFRTATTNLLQRLNGRTFSNVLEKGDYNSEAKACLEIRDLCFALVRWVVDDYHNTNHGGLGGRTPLEQWEADMKEGNVPLRSAPSTSQKRLAFGLRETRVVSKSGVSVLGVHYNADTLAHEFMRKDKHEVQVRWSANDIGRVSVRLEDNWVEVPAVNKCFDGVHAQDWLQARRNLAARDPKQELWREEVVSRSIKDITSLNYAKSIERGVLTQKWTSERIKDQEETLLNGIRVIEAEMPSDALQQADYGKDIVPLPETNLGTGDDGLLQPKRTATMQFPTDEES</sequence>
<dbReference type="PROSITE" id="PS50994">
    <property type="entry name" value="INTEGRASE"/>
    <property type="match status" value="1"/>
</dbReference>
<evidence type="ECO:0000256" key="1">
    <source>
        <dbReference type="SAM" id="MobiDB-lite"/>
    </source>
</evidence>
<feature type="region of interest" description="Disordered" evidence="1">
    <location>
        <begin position="703"/>
        <end position="731"/>
    </location>
</feature>